<dbReference type="EMBL" id="CP039349">
    <property type="protein sequence ID" value="QCD94138.1"/>
    <property type="molecule type" value="Genomic_DNA"/>
</dbReference>
<gene>
    <name evidence="1" type="ORF">DEO72_LG5g2217</name>
</gene>
<reference evidence="1 2" key="1">
    <citation type="submission" date="2019-04" db="EMBL/GenBank/DDBJ databases">
        <title>An improved genome assembly and genetic linkage map for asparagus bean, Vigna unguiculata ssp. sesquipedialis.</title>
        <authorList>
            <person name="Xia Q."/>
            <person name="Zhang R."/>
            <person name="Dong Y."/>
        </authorList>
    </citation>
    <scope>NUCLEOTIDE SEQUENCE [LARGE SCALE GENOMIC DNA]</scope>
    <source>
        <tissue evidence="1">Leaf</tissue>
    </source>
</reference>
<sequence>MRRLLMGALGGVVAWRRGETARRSGTKFRLVTREVRQAVLGAELDREEDLYTALDRCHDAMLC</sequence>
<name>A0A4D6M0M4_VIGUN</name>
<organism evidence="1 2">
    <name type="scientific">Vigna unguiculata</name>
    <name type="common">Cowpea</name>
    <dbReference type="NCBI Taxonomy" id="3917"/>
    <lineage>
        <taxon>Eukaryota</taxon>
        <taxon>Viridiplantae</taxon>
        <taxon>Streptophyta</taxon>
        <taxon>Embryophyta</taxon>
        <taxon>Tracheophyta</taxon>
        <taxon>Spermatophyta</taxon>
        <taxon>Magnoliopsida</taxon>
        <taxon>eudicotyledons</taxon>
        <taxon>Gunneridae</taxon>
        <taxon>Pentapetalae</taxon>
        <taxon>rosids</taxon>
        <taxon>fabids</taxon>
        <taxon>Fabales</taxon>
        <taxon>Fabaceae</taxon>
        <taxon>Papilionoideae</taxon>
        <taxon>50 kb inversion clade</taxon>
        <taxon>NPAAA clade</taxon>
        <taxon>indigoferoid/millettioid clade</taxon>
        <taxon>Phaseoleae</taxon>
        <taxon>Vigna</taxon>
    </lineage>
</organism>
<dbReference type="AlphaFoldDB" id="A0A4D6M0M4"/>
<protein>
    <submittedName>
        <fullName evidence="1">Uncharacterized protein</fullName>
    </submittedName>
</protein>
<evidence type="ECO:0000313" key="1">
    <source>
        <dbReference type="EMBL" id="QCD94138.1"/>
    </source>
</evidence>
<keyword evidence="2" id="KW-1185">Reference proteome</keyword>
<evidence type="ECO:0000313" key="2">
    <source>
        <dbReference type="Proteomes" id="UP000501690"/>
    </source>
</evidence>
<dbReference type="Proteomes" id="UP000501690">
    <property type="component" value="Linkage Group LG5"/>
</dbReference>
<proteinExistence type="predicted"/>
<accession>A0A4D6M0M4</accession>